<evidence type="ECO:0000313" key="2">
    <source>
        <dbReference type="EMBL" id="EGN98928.1"/>
    </source>
</evidence>
<dbReference type="AlphaFoldDB" id="F8PYG5"/>
<evidence type="ECO:0000313" key="3">
    <source>
        <dbReference type="Proteomes" id="UP000008063"/>
    </source>
</evidence>
<gene>
    <name evidence="2" type="ORF">SERLA73DRAFT_73512</name>
</gene>
<proteinExistence type="predicted"/>
<name>F8PYG5_SERL3</name>
<feature type="region of interest" description="Disordered" evidence="1">
    <location>
        <begin position="53"/>
        <end position="96"/>
    </location>
</feature>
<dbReference type="InParanoid" id="F8PYG5"/>
<protein>
    <submittedName>
        <fullName evidence="2">Uncharacterized protein</fullName>
    </submittedName>
</protein>
<accession>F8PYG5</accession>
<dbReference type="HOGENOM" id="CLU_2559718_0_0_1"/>
<evidence type="ECO:0000256" key="1">
    <source>
        <dbReference type="SAM" id="MobiDB-lite"/>
    </source>
</evidence>
<organism evidence="3">
    <name type="scientific">Serpula lacrymans var. lacrymans (strain S7.3)</name>
    <name type="common">Dry rot fungus</name>
    <dbReference type="NCBI Taxonomy" id="936435"/>
    <lineage>
        <taxon>Eukaryota</taxon>
        <taxon>Fungi</taxon>
        <taxon>Dikarya</taxon>
        <taxon>Basidiomycota</taxon>
        <taxon>Agaricomycotina</taxon>
        <taxon>Agaricomycetes</taxon>
        <taxon>Agaricomycetidae</taxon>
        <taxon>Boletales</taxon>
        <taxon>Coniophorineae</taxon>
        <taxon>Serpulaceae</taxon>
        <taxon>Serpula</taxon>
    </lineage>
</organism>
<keyword evidence="3" id="KW-1185">Reference proteome</keyword>
<reference evidence="3" key="1">
    <citation type="journal article" date="2011" name="Science">
        <title>The plant cell wall-decomposing machinery underlies the functional diversity of forest fungi.</title>
        <authorList>
            <person name="Eastwood D.C."/>
            <person name="Floudas D."/>
            <person name="Binder M."/>
            <person name="Majcherczyk A."/>
            <person name="Schneider P."/>
            <person name="Aerts A."/>
            <person name="Asiegbu F.O."/>
            <person name="Baker S.E."/>
            <person name="Barry K."/>
            <person name="Bendiksby M."/>
            <person name="Blumentritt M."/>
            <person name="Coutinho P.M."/>
            <person name="Cullen D."/>
            <person name="de Vries R.P."/>
            <person name="Gathman A."/>
            <person name="Goodell B."/>
            <person name="Henrissat B."/>
            <person name="Ihrmark K."/>
            <person name="Kauserud H."/>
            <person name="Kohler A."/>
            <person name="LaButti K."/>
            <person name="Lapidus A."/>
            <person name="Lavin J.L."/>
            <person name="Lee Y.-H."/>
            <person name="Lindquist E."/>
            <person name="Lilly W."/>
            <person name="Lucas S."/>
            <person name="Morin E."/>
            <person name="Murat C."/>
            <person name="Oguiza J.A."/>
            <person name="Park J."/>
            <person name="Pisabarro A.G."/>
            <person name="Riley R."/>
            <person name="Rosling A."/>
            <person name="Salamov A."/>
            <person name="Schmidt O."/>
            <person name="Schmutz J."/>
            <person name="Skrede I."/>
            <person name="Stenlid J."/>
            <person name="Wiebenga A."/>
            <person name="Xie X."/>
            <person name="Kuees U."/>
            <person name="Hibbett D.S."/>
            <person name="Hoffmeister D."/>
            <person name="Hoegberg N."/>
            <person name="Martin F."/>
            <person name="Grigoriev I.V."/>
            <person name="Watkinson S.C."/>
        </authorList>
    </citation>
    <scope>NUCLEOTIDE SEQUENCE [LARGE SCALE GENOMIC DNA]</scope>
    <source>
        <strain evidence="3">strain S7.3</strain>
    </source>
</reference>
<sequence length="96" mass="10590">MVDEGGYSGFRQLIKMLLDKDPRRRPSLHSVVDKESVSWTTNQLLEAFGCQASGNETEETVPGVRARSRQHSQKKSCSSISGVEPEVHNTGHAGKH</sequence>
<dbReference type="Proteomes" id="UP000008063">
    <property type="component" value="Unassembled WGS sequence"/>
</dbReference>
<dbReference type="EMBL" id="GL945480">
    <property type="protein sequence ID" value="EGN98928.1"/>
    <property type="molecule type" value="Genomic_DNA"/>
</dbReference>